<keyword evidence="9" id="KW-1185">Reference proteome</keyword>
<keyword evidence="3" id="KW-1003">Cell membrane</keyword>
<evidence type="ECO:0000256" key="6">
    <source>
        <dbReference type="ARBA" id="ARBA00023136"/>
    </source>
</evidence>
<feature type="non-terminal residue" evidence="8">
    <location>
        <position position="172"/>
    </location>
</feature>
<evidence type="ECO:0000313" key="8">
    <source>
        <dbReference type="EMBL" id="KPV51648.1"/>
    </source>
</evidence>
<evidence type="ECO:0000256" key="7">
    <source>
        <dbReference type="SAM" id="Phobius"/>
    </source>
</evidence>
<evidence type="ECO:0000256" key="2">
    <source>
        <dbReference type="ARBA" id="ARBA00022448"/>
    </source>
</evidence>
<feature type="transmembrane region" description="Helical" evidence="7">
    <location>
        <begin position="105"/>
        <end position="125"/>
    </location>
</feature>
<feature type="transmembrane region" description="Helical" evidence="7">
    <location>
        <begin position="6"/>
        <end position="27"/>
    </location>
</feature>
<sequence>MHIPDGYLSPATCATLYVAAAPFWYIALQRVKRLLSTRLVPLLSLFAAFSFVIMMFNLPLPGGTTGHAVGMGIASIVLGPWASMLAVSVALLIQALFFGDGGITAFGANCFNMAIVGSLVAYWVYRAIAGRTAINSPRRVVAGAVAGYVAIHVAALLAAIEFGLQPMLFTDA</sequence>
<accession>A0A0P9D8F6</accession>
<protein>
    <submittedName>
        <fullName evidence="8">Nickel transporter</fullName>
    </submittedName>
</protein>
<dbReference type="Gene3D" id="1.10.1760.20">
    <property type="match status" value="1"/>
</dbReference>
<dbReference type="Pfam" id="PF01891">
    <property type="entry name" value="CbiM"/>
    <property type="match status" value="1"/>
</dbReference>
<keyword evidence="6 7" id="KW-0472">Membrane</keyword>
<dbReference type="GO" id="GO:0005886">
    <property type="term" value="C:plasma membrane"/>
    <property type="evidence" value="ECO:0007669"/>
    <property type="project" value="UniProtKB-SubCell"/>
</dbReference>
<evidence type="ECO:0000256" key="5">
    <source>
        <dbReference type="ARBA" id="ARBA00022989"/>
    </source>
</evidence>
<dbReference type="PANTHER" id="PTHR34229">
    <property type="entry name" value="METAL TRANSPORT PROTEIN HI_1621-RELATED"/>
    <property type="match status" value="1"/>
</dbReference>
<keyword evidence="5 7" id="KW-1133">Transmembrane helix</keyword>
<gene>
    <name evidence="8" type="ORF">SE17_20010</name>
</gene>
<feature type="transmembrane region" description="Helical" evidence="7">
    <location>
        <begin position="39"/>
        <end position="56"/>
    </location>
</feature>
<reference evidence="8 9" key="1">
    <citation type="submission" date="2015-09" db="EMBL/GenBank/DDBJ databases">
        <title>Draft genome sequence of Kouleothrix aurantiaca JCM 19913.</title>
        <authorList>
            <person name="Hemp J."/>
        </authorList>
    </citation>
    <scope>NUCLEOTIDE SEQUENCE [LARGE SCALE GENOMIC DNA]</scope>
    <source>
        <strain evidence="8 9">COM-B</strain>
    </source>
</reference>
<evidence type="ECO:0000256" key="1">
    <source>
        <dbReference type="ARBA" id="ARBA00004651"/>
    </source>
</evidence>
<dbReference type="NCBIfam" id="NF008873">
    <property type="entry name" value="PRK11909.1"/>
    <property type="match status" value="1"/>
</dbReference>
<dbReference type="InterPro" id="IPR002751">
    <property type="entry name" value="CbiM/NikMN"/>
</dbReference>
<dbReference type="Proteomes" id="UP000050509">
    <property type="component" value="Unassembled WGS sequence"/>
</dbReference>
<dbReference type="EMBL" id="LJCR01000829">
    <property type="protein sequence ID" value="KPV51648.1"/>
    <property type="molecule type" value="Genomic_DNA"/>
</dbReference>
<dbReference type="AlphaFoldDB" id="A0A0P9D8F6"/>
<keyword evidence="4 7" id="KW-0812">Transmembrane</keyword>
<dbReference type="GO" id="GO:0000041">
    <property type="term" value="P:transition metal ion transport"/>
    <property type="evidence" value="ECO:0007669"/>
    <property type="project" value="InterPro"/>
</dbReference>
<name>A0A0P9D8F6_9CHLR</name>
<evidence type="ECO:0000256" key="4">
    <source>
        <dbReference type="ARBA" id="ARBA00022692"/>
    </source>
</evidence>
<feature type="transmembrane region" description="Helical" evidence="7">
    <location>
        <begin position="145"/>
        <end position="164"/>
    </location>
</feature>
<comment type="subcellular location">
    <subcellularLocation>
        <location evidence="1">Cell membrane</location>
        <topology evidence="1">Multi-pass membrane protein</topology>
    </subcellularLocation>
</comment>
<evidence type="ECO:0000313" key="9">
    <source>
        <dbReference type="Proteomes" id="UP000050509"/>
    </source>
</evidence>
<feature type="transmembrane region" description="Helical" evidence="7">
    <location>
        <begin position="68"/>
        <end position="93"/>
    </location>
</feature>
<keyword evidence="2" id="KW-0813">Transport</keyword>
<organism evidence="8 9">
    <name type="scientific">Kouleothrix aurantiaca</name>
    <dbReference type="NCBI Taxonomy" id="186479"/>
    <lineage>
        <taxon>Bacteria</taxon>
        <taxon>Bacillati</taxon>
        <taxon>Chloroflexota</taxon>
        <taxon>Chloroflexia</taxon>
        <taxon>Chloroflexales</taxon>
        <taxon>Roseiflexineae</taxon>
        <taxon>Roseiflexaceae</taxon>
        <taxon>Kouleothrix</taxon>
    </lineage>
</organism>
<comment type="caution">
    <text evidence="8">The sequence shown here is derived from an EMBL/GenBank/DDBJ whole genome shotgun (WGS) entry which is preliminary data.</text>
</comment>
<dbReference type="PANTHER" id="PTHR34229:SF1">
    <property type="entry name" value="METAL TRANSPORT PROTEIN HI_1621-RELATED"/>
    <property type="match status" value="1"/>
</dbReference>
<proteinExistence type="predicted"/>
<evidence type="ECO:0000256" key="3">
    <source>
        <dbReference type="ARBA" id="ARBA00022475"/>
    </source>
</evidence>